<comment type="caution">
    <text evidence="4">The sequence shown here is derived from an EMBL/GenBank/DDBJ whole genome shotgun (WGS) entry which is preliminary data.</text>
</comment>
<dbReference type="GO" id="GO:0043041">
    <property type="term" value="P:amino acid activation for nonribosomal peptide biosynthetic process"/>
    <property type="evidence" value="ECO:0007669"/>
    <property type="project" value="TreeGrafter"/>
</dbReference>
<accession>A0A7X6I1C3</accession>
<dbReference type="Gene3D" id="2.30.38.10">
    <property type="entry name" value="Luciferase, Domain 3"/>
    <property type="match status" value="1"/>
</dbReference>
<reference evidence="4 5" key="1">
    <citation type="submission" date="2020-03" db="EMBL/GenBank/DDBJ databases">
        <title>Draft genome of Streptomyces sp. ventii, isolated from the Axial Seamount in the Pacific Ocean, and resequencing of the two type strains Streptomyces lonarensis strain NCL 716 and Streptomyces bohaiensis strain 11A07.</title>
        <authorList>
            <person name="Loughran R.M."/>
            <person name="Pfannmuller K.M."/>
            <person name="Wasson B.J."/>
            <person name="Deadmond M.C."/>
            <person name="Paddock B.E."/>
            <person name="Koyack M.J."/>
            <person name="Gallegos D.A."/>
            <person name="Mitchell E.A."/>
            <person name="Ushijima B."/>
            <person name="Saw J.H."/>
            <person name="Mcphail K.L."/>
            <person name="Videau P."/>
        </authorList>
    </citation>
    <scope>NUCLEOTIDE SEQUENCE [LARGE SCALE GENOMIC DNA]</scope>
    <source>
        <strain evidence="4 5">NCL716</strain>
    </source>
</reference>
<dbReference type="PANTHER" id="PTHR45527">
    <property type="entry name" value="NONRIBOSOMAL PEPTIDE SYNTHETASE"/>
    <property type="match status" value="1"/>
</dbReference>
<dbReference type="InterPro" id="IPR010071">
    <property type="entry name" value="AA_adenyl_dom"/>
</dbReference>
<dbReference type="Proteomes" id="UP000578686">
    <property type="component" value="Unassembled WGS sequence"/>
</dbReference>
<dbReference type="Pfam" id="PF00501">
    <property type="entry name" value="AMP-binding"/>
    <property type="match status" value="1"/>
</dbReference>
<keyword evidence="5" id="KW-1185">Reference proteome</keyword>
<dbReference type="RefSeq" id="WP_167974723.1">
    <property type="nucleotide sequence ID" value="NZ_JAAVJD010000374.1"/>
</dbReference>
<evidence type="ECO:0000259" key="3">
    <source>
        <dbReference type="Pfam" id="PF13193"/>
    </source>
</evidence>
<dbReference type="InterPro" id="IPR025110">
    <property type="entry name" value="AMP-bd_C"/>
</dbReference>
<dbReference type="InterPro" id="IPR045851">
    <property type="entry name" value="AMP-bd_C_sf"/>
</dbReference>
<dbReference type="GO" id="GO:0031177">
    <property type="term" value="F:phosphopantetheine binding"/>
    <property type="evidence" value="ECO:0007669"/>
    <property type="project" value="TreeGrafter"/>
</dbReference>
<evidence type="ECO:0000256" key="1">
    <source>
        <dbReference type="SAM" id="MobiDB-lite"/>
    </source>
</evidence>
<evidence type="ECO:0000313" key="5">
    <source>
        <dbReference type="Proteomes" id="UP000578686"/>
    </source>
</evidence>
<feature type="compositionally biased region" description="Basic and acidic residues" evidence="1">
    <location>
        <begin position="388"/>
        <end position="397"/>
    </location>
</feature>
<dbReference type="GO" id="GO:0005737">
    <property type="term" value="C:cytoplasm"/>
    <property type="evidence" value="ECO:0007669"/>
    <property type="project" value="TreeGrafter"/>
</dbReference>
<dbReference type="SUPFAM" id="SSF56801">
    <property type="entry name" value="Acetyl-CoA synthetase-like"/>
    <property type="match status" value="1"/>
</dbReference>
<proteinExistence type="predicted"/>
<dbReference type="CDD" id="cd05930">
    <property type="entry name" value="A_NRPS"/>
    <property type="match status" value="1"/>
</dbReference>
<feature type="compositionally biased region" description="Low complexity" evidence="1">
    <location>
        <begin position="506"/>
        <end position="515"/>
    </location>
</feature>
<feature type="domain" description="AMP-dependent synthetase/ligase" evidence="2">
    <location>
        <begin position="9"/>
        <end position="366"/>
    </location>
</feature>
<feature type="region of interest" description="Disordered" evidence="1">
    <location>
        <begin position="378"/>
        <end position="397"/>
    </location>
</feature>
<dbReference type="AlphaFoldDB" id="A0A7X6I1C3"/>
<dbReference type="NCBIfam" id="TIGR01733">
    <property type="entry name" value="AA-adenyl-dom"/>
    <property type="match status" value="1"/>
</dbReference>
<dbReference type="InterPro" id="IPR000873">
    <property type="entry name" value="AMP-dep_synth/lig_dom"/>
</dbReference>
<gene>
    <name evidence="4" type="ORF">HCN56_24615</name>
</gene>
<protein>
    <submittedName>
        <fullName evidence="4">Amino acid adenylation domain-containing protein</fullName>
    </submittedName>
</protein>
<dbReference type="EMBL" id="JAAVJD010000374">
    <property type="protein sequence ID" value="NJQ08668.1"/>
    <property type="molecule type" value="Genomic_DNA"/>
</dbReference>
<dbReference type="Gene3D" id="3.30.300.30">
    <property type="match status" value="1"/>
</dbReference>
<name>A0A7X6I1C3_9ACTN</name>
<organism evidence="4 5">
    <name type="scientific">Streptomyces lonarensis</name>
    <dbReference type="NCBI Taxonomy" id="700599"/>
    <lineage>
        <taxon>Bacteria</taxon>
        <taxon>Bacillati</taxon>
        <taxon>Actinomycetota</taxon>
        <taxon>Actinomycetes</taxon>
        <taxon>Kitasatosporales</taxon>
        <taxon>Streptomycetaceae</taxon>
        <taxon>Streptomyces</taxon>
    </lineage>
</organism>
<dbReference type="Pfam" id="PF13193">
    <property type="entry name" value="AMP-binding_C"/>
    <property type="match status" value="1"/>
</dbReference>
<evidence type="ECO:0000259" key="2">
    <source>
        <dbReference type="Pfam" id="PF00501"/>
    </source>
</evidence>
<dbReference type="PANTHER" id="PTHR45527:SF1">
    <property type="entry name" value="FATTY ACID SYNTHASE"/>
    <property type="match status" value="1"/>
</dbReference>
<dbReference type="Gene3D" id="3.40.50.980">
    <property type="match status" value="2"/>
</dbReference>
<evidence type="ECO:0000313" key="4">
    <source>
        <dbReference type="EMBL" id="NJQ08668.1"/>
    </source>
</evidence>
<sequence length="515" mass="54239">MVRFLDDIREHAERRPTAVALRTPDGPVSYGRFVERVERLARARAARGVGPERVCAIALDPGADSVVAVAAVLRAGGAFLTLDLTQPAQRLAAAVESGGAEMLLTRGAVARRGALPAPGPVLDLDDLTAEAEREPVPEAAGGPAAAWWPEVPGAALAYVSHTSGSTGTPNAVLIERAGLDSYLRFVARDYAMGDWSVALQVAPAGYDASIRDTFAPLVAGGTLVLTDRASLLRADDFLSTVERNGVNTLLSVTPSFLTFLSQQDDAAERLRGLRLVVCSGESLLPFLTSGARKLLPGVLVNQYGPTECTMTATRHRVAEEPEVGADVVGAAIDGMSARLASPDGVTVAAGQVGEIVLGGVGVARGYRGNPVLTADRFRPDPLGPPGSREYRTGDLGRLRPDGTLEYLGRSDRQIKIRGYRVDPSEVEGALLTHPRITGAVVTADADDRGRVFLSAHLTGASPQEVTDAELRRHLAETLPAHMMPRRFHRIGRVPTTTTGKADRSALRAAASGAGT</sequence>
<feature type="region of interest" description="Disordered" evidence="1">
    <location>
        <begin position="495"/>
        <end position="515"/>
    </location>
</feature>
<feature type="domain" description="AMP-binding enzyme C-terminal" evidence="3">
    <location>
        <begin position="425"/>
        <end position="500"/>
    </location>
</feature>
<dbReference type="GO" id="GO:0044550">
    <property type="term" value="P:secondary metabolite biosynthetic process"/>
    <property type="evidence" value="ECO:0007669"/>
    <property type="project" value="TreeGrafter"/>
</dbReference>